<evidence type="ECO:0000313" key="7">
    <source>
        <dbReference type="Proteomes" id="UP000199501"/>
    </source>
</evidence>
<reference evidence="7" key="1">
    <citation type="submission" date="2016-10" db="EMBL/GenBank/DDBJ databases">
        <authorList>
            <person name="Varghese N."/>
            <person name="Submissions S."/>
        </authorList>
    </citation>
    <scope>NUCLEOTIDE SEQUENCE [LARGE SCALE GENOMIC DNA]</scope>
    <source>
        <strain evidence="7">IBRC-M 10403</strain>
    </source>
</reference>
<dbReference type="RefSeq" id="WP_091454455.1">
    <property type="nucleotide sequence ID" value="NZ_FMZZ01000012.1"/>
</dbReference>
<feature type="DNA-binding region" description="H-T-H motif" evidence="4">
    <location>
        <begin position="37"/>
        <end position="56"/>
    </location>
</feature>
<sequence>MTKASAPRVRRTAQDRRKQLIGIGLRMLTARPIHQITVDEVAAEAGISRSLLFHYFPTKQDYYIEVVRAAARRLLRAADTDTDGVRGIVTGYVEFIQRRHTQYVSLFRAAGQDDWVRRVHDETQNAITERVLSALGQPGGSEPVELAIRAWLAFTEELTIEWTGRGRTDQETLIRLLLSTLDHVVAAAS</sequence>
<feature type="domain" description="HTH tetR-type" evidence="5">
    <location>
        <begin position="14"/>
        <end position="74"/>
    </location>
</feature>
<organism evidence="6 7">
    <name type="scientific">Actinokineospora iranica</name>
    <dbReference type="NCBI Taxonomy" id="1271860"/>
    <lineage>
        <taxon>Bacteria</taxon>
        <taxon>Bacillati</taxon>
        <taxon>Actinomycetota</taxon>
        <taxon>Actinomycetes</taxon>
        <taxon>Pseudonocardiales</taxon>
        <taxon>Pseudonocardiaceae</taxon>
        <taxon>Actinokineospora</taxon>
    </lineage>
</organism>
<dbReference type="Pfam" id="PF21943">
    <property type="entry name" value="TetR_C_46"/>
    <property type="match status" value="1"/>
</dbReference>
<dbReference type="PANTHER" id="PTHR30055:SF174">
    <property type="entry name" value="TRANSCRIPTIONAL REGULATORY PROTEIN (PROBABLY TETR-FAMILY)-RELATED"/>
    <property type="match status" value="1"/>
</dbReference>
<dbReference type="EMBL" id="FMZZ01000012">
    <property type="protein sequence ID" value="SDD50935.1"/>
    <property type="molecule type" value="Genomic_DNA"/>
</dbReference>
<dbReference type="InterPro" id="IPR001647">
    <property type="entry name" value="HTH_TetR"/>
</dbReference>
<dbReference type="GO" id="GO:0003700">
    <property type="term" value="F:DNA-binding transcription factor activity"/>
    <property type="evidence" value="ECO:0007669"/>
    <property type="project" value="TreeGrafter"/>
</dbReference>
<dbReference type="AlphaFoldDB" id="A0A1G6VDL0"/>
<evidence type="ECO:0000256" key="4">
    <source>
        <dbReference type="PROSITE-ProRule" id="PRU00335"/>
    </source>
</evidence>
<dbReference type="Gene3D" id="1.10.357.10">
    <property type="entry name" value="Tetracycline Repressor, domain 2"/>
    <property type="match status" value="1"/>
</dbReference>
<keyword evidence="1" id="KW-0805">Transcription regulation</keyword>
<dbReference type="STRING" id="1271860.SAMN05216174_11244"/>
<dbReference type="Pfam" id="PF00440">
    <property type="entry name" value="TetR_N"/>
    <property type="match status" value="1"/>
</dbReference>
<protein>
    <submittedName>
        <fullName evidence="6">DNA-binding transcriptional regulator, AcrR family</fullName>
    </submittedName>
</protein>
<dbReference type="GO" id="GO:0000976">
    <property type="term" value="F:transcription cis-regulatory region binding"/>
    <property type="evidence" value="ECO:0007669"/>
    <property type="project" value="TreeGrafter"/>
</dbReference>
<dbReference type="InterPro" id="IPR009057">
    <property type="entry name" value="Homeodomain-like_sf"/>
</dbReference>
<proteinExistence type="predicted"/>
<keyword evidence="2 4" id="KW-0238">DNA-binding</keyword>
<keyword evidence="3" id="KW-0804">Transcription</keyword>
<dbReference type="SUPFAM" id="SSF46689">
    <property type="entry name" value="Homeodomain-like"/>
    <property type="match status" value="1"/>
</dbReference>
<evidence type="ECO:0000313" key="6">
    <source>
        <dbReference type="EMBL" id="SDD50935.1"/>
    </source>
</evidence>
<keyword evidence="7" id="KW-1185">Reference proteome</keyword>
<dbReference type="Proteomes" id="UP000199501">
    <property type="component" value="Unassembled WGS sequence"/>
</dbReference>
<name>A0A1G6VDL0_9PSEU</name>
<dbReference type="PROSITE" id="PS50977">
    <property type="entry name" value="HTH_TETR_2"/>
    <property type="match status" value="1"/>
</dbReference>
<evidence type="ECO:0000259" key="5">
    <source>
        <dbReference type="PROSITE" id="PS50977"/>
    </source>
</evidence>
<dbReference type="InterPro" id="IPR050109">
    <property type="entry name" value="HTH-type_TetR-like_transc_reg"/>
</dbReference>
<evidence type="ECO:0000256" key="1">
    <source>
        <dbReference type="ARBA" id="ARBA00023015"/>
    </source>
</evidence>
<gene>
    <name evidence="6" type="ORF">SAMN05216174_11244</name>
</gene>
<dbReference type="OrthoDB" id="8479950at2"/>
<evidence type="ECO:0000256" key="2">
    <source>
        <dbReference type="ARBA" id="ARBA00023125"/>
    </source>
</evidence>
<dbReference type="InterPro" id="IPR054129">
    <property type="entry name" value="DesT_TetR_C"/>
</dbReference>
<accession>A0A1G6VDL0</accession>
<evidence type="ECO:0000256" key="3">
    <source>
        <dbReference type="ARBA" id="ARBA00023163"/>
    </source>
</evidence>
<dbReference type="PANTHER" id="PTHR30055">
    <property type="entry name" value="HTH-TYPE TRANSCRIPTIONAL REGULATOR RUTR"/>
    <property type="match status" value="1"/>
</dbReference>